<dbReference type="InterPro" id="IPR050902">
    <property type="entry name" value="ABC_Transporter_SBP"/>
</dbReference>
<dbReference type="STRING" id="54.SAMN02745121_02197"/>
<keyword evidence="4" id="KW-1185">Reference proteome</keyword>
<feature type="domain" description="Fe/B12 periplasmic-binding" evidence="2">
    <location>
        <begin position="116"/>
        <end position="375"/>
    </location>
</feature>
<dbReference type="GO" id="GO:0071281">
    <property type="term" value="P:cellular response to iron ion"/>
    <property type="evidence" value="ECO:0007669"/>
    <property type="project" value="TreeGrafter"/>
</dbReference>
<feature type="region of interest" description="Disordered" evidence="1">
    <location>
        <begin position="1"/>
        <end position="54"/>
    </location>
</feature>
<dbReference type="Gene3D" id="3.40.50.1980">
    <property type="entry name" value="Nitrogenase molybdenum iron protein domain"/>
    <property type="match status" value="2"/>
</dbReference>
<protein>
    <submittedName>
        <fullName evidence="3">Substrate-binding protein</fullName>
    </submittedName>
</protein>
<dbReference type="InterPro" id="IPR002491">
    <property type="entry name" value="ABC_transptr_periplasmic_BD"/>
</dbReference>
<dbReference type="AlphaFoldDB" id="A0A1I1WC54"/>
<dbReference type="SUPFAM" id="SSF53807">
    <property type="entry name" value="Helical backbone' metal receptor"/>
    <property type="match status" value="1"/>
</dbReference>
<dbReference type="PANTHER" id="PTHR30535">
    <property type="entry name" value="VITAMIN B12-BINDING PROTEIN"/>
    <property type="match status" value="1"/>
</dbReference>
<dbReference type="Pfam" id="PF01497">
    <property type="entry name" value="Peripla_BP_2"/>
    <property type="match status" value="1"/>
</dbReference>
<evidence type="ECO:0000256" key="1">
    <source>
        <dbReference type="SAM" id="MobiDB-lite"/>
    </source>
</evidence>
<dbReference type="PROSITE" id="PS50983">
    <property type="entry name" value="FE_B12_PBP"/>
    <property type="match status" value="1"/>
</dbReference>
<dbReference type="Proteomes" id="UP000199400">
    <property type="component" value="Unassembled WGS sequence"/>
</dbReference>
<reference evidence="4" key="1">
    <citation type="submission" date="2016-10" db="EMBL/GenBank/DDBJ databases">
        <authorList>
            <person name="Varghese N."/>
            <person name="Submissions S."/>
        </authorList>
    </citation>
    <scope>NUCLEOTIDE SEQUENCE [LARGE SCALE GENOMIC DNA]</scope>
    <source>
        <strain evidence="4">ATCC 25963</strain>
    </source>
</reference>
<accession>A0A1I1WC54</accession>
<dbReference type="PANTHER" id="PTHR30535:SF34">
    <property type="entry name" value="MOLYBDATE-BINDING PROTEIN MOLA"/>
    <property type="match status" value="1"/>
</dbReference>
<dbReference type="EMBL" id="FOMX01000006">
    <property type="protein sequence ID" value="SFD91968.1"/>
    <property type="molecule type" value="Genomic_DNA"/>
</dbReference>
<sequence>MSAVRERAPAISSRSRRQTVPDAARPRSATSACARSDAAPTARASGSATRWRGLAGARARDLPRAVLARGEKGSKRRARGTRLPAVPRGLAVLFALSACTGASAPAREAGDAPARRIVSQTILSDEVLWALGPAAQARVVGVSALADDPRYSGVAGVWPPETPRRALTSEGLLALDPDLAIIASFTSPEVRELLSSHGVRLLEFTRFTGFADYRAHVRRLAAVVEDPPAGERLLEDLDARLARLAARRPAAPLSAISWGDGHAAAAGTSFDDIAEAAGLSNLAKEKGLEGHVPVALELMVSWDPPVIVTGCPAAEPDDPACPAAEAAIAALPGVGATAAARSGRIIAVPGRALASTGEGMARAAEILQDRLLAERP</sequence>
<evidence type="ECO:0000259" key="2">
    <source>
        <dbReference type="PROSITE" id="PS50983"/>
    </source>
</evidence>
<dbReference type="OrthoDB" id="9775594at2"/>
<proteinExistence type="predicted"/>
<name>A0A1I1WC54_9BACT</name>
<evidence type="ECO:0000313" key="3">
    <source>
        <dbReference type="EMBL" id="SFD91968.1"/>
    </source>
</evidence>
<organism evidence="3 4">
    <name type="scientific">Nannocystis exedens</name>
    <dbReference type="NCBI Taxonomy" id="54"/>
    <lineage>
        <taxon>Bacteria</taxon>
        <taxon>Pseudomonadati</taxon>
        <taxon>Myxococcota</taxon>
        <taxon>Polyangia</taxon>
        <taxon>Nannocystales</taxon>
        <taxon>Nannocystaceae</taxon>
        <taxon>Nannocystis</taxon>
    </lineage>
</organism>
<evidence type="ECO:0000313" key="4">
    <source>
        <dbReference type="Proteomes" id="UP000199400"/>
    </source>
</evidence>
<gene>
    <name evidence="3" type="ORF">SAMN02745121_02197</name>
</gene>